<evidence type="ECO:0000313" key="4">
    <source>
        <dbReference type="Proteomes" id="UP001324533"/>
    </source>
</evidence>
<gene>
    <name evidence="3" type="ORF">T9R20_16775</name>
</gene>
<dbReference type="Proteomes" id="UP001324533">
    <property type="component" value="Chromosome"/>
</dbReference>
<reference evidence="3 4" key="1">
    <citation type="submission" date="2023-06" db="EMBL/GenBank/DDBJ databases">
        <title>Rock-solubilizing bacteria, Microbacterium invictum, promotes re-establishment of vegetation in rocky wasteland by accelerating rock bio-weathering and reshaping soil bacterial community.</title>
        <authorList>
            <person name="Liu C."/>
        </authorList>
    </citation>
    <scope>NUCLEOTIDE SEQUENCE [LARGE SCALE GENOMIC DNA]</scope>
    <source>
        <strain evidence="3 4">X-18</strain>
    </source>
</reference>
<dbReference type="InterPro" id="IPR006976">
    <property type="entry name" value="VanZ-like"/>
</dbReference>
<keyword evidence="1" id="KW-1133">Transmembrane helix</keyword>
<feature type="transmembrane region" description="Helical" evidence="1">
    <location>
        <begin position="119"/>
        <end position="136"/>
    </location>
</feature>
<keyword evidence="4" id="KW-1185">Reference proteome</keyword>
<dbReference type="RefSeq" id="WP_322410475.1">
    <property type="nucleotide sequence ID" value="NZ_CP139779.1"/>
</dbReference>
<feature type="domain" description="VanZ-like" evidence="2">
    <location>
        <begin position="23"/>
        <end position="136"/>
    </location>
</feature>
<keyword evidence="1" id="KW-0812">Transmembrane</keyword>
<accession>A0ABZ0V9P5</accession>
<dbReference type="EMBL" id="CP139779">
    <property type="protein sequence ID" value="WQB70328.1"/>
    <property type="molecule type" value="Genomic_DNA"/>
</dbReference>
<proteinExistence type="predicted"/>
<evidence type="ECO:0000259" key="2">
    <source>
        <dbReference type="Pfam" id="PF04892"/>
    </source>
</evidence>
<evidence type="ECO:0000256" key="1">
    <source>
        <dbReference type="SAM" id="Phobius"/>
    </source>
</evidence>
<feature type="transmembrane region" description="Helical" evidence="1">
    <location>
        <begin position="12"/>
        <end position="33"/>
    </location>
</feature>
<dbReference type="Pfam" id="PF04892">
    <property type="entry name" value="VanZ"/>
    <property type="match status" value="1"/>
</dbReference>
<name>A0ABZ0V9P5_9MICO</name>
<sequence length="161" mass="17207">MSRPASPAVRRTVSTAVFLLGALYTGLVLWVTLRPLPWATEGSEARWGILNPAAWTDEAAWTDGRSLEIVLNVLMFVPIGVATGLLLRGVLALALPLLLTLGIELAQIPLDRISHPRDLLANGLGAVVGVAVAAVIRRHPAWPGRARRQSNVSVQQAMSTP</sequence>
<feature type="transmembrane region" description="Helical" evidence="1">
    <location>
        <begin position="73"/>
        <end position="99"/>
    </location>
</feature>
<evidence type="ECO:0000313" key="3">
    <source>
        <dbReference type="EMBL" id="WQB70328.1"/>
    </source>
</evidence>
<protein>
    <submittedName>
        <fullName evidence="3">VanZ family protein</fullName>
    </submittedName>
</protein>
<keyword evidence="1" id="KW-0472">Membrane</keyword>
<organism evidence="3 4">
    <name type="scientific">Microbacterium invictum</name>
    <dbReference type="NCBI Taxonomy" id="515415"/>
    <lineage>
        <taxon>Bacteria</taxon>
        <taxon>Bacillati</taxon>
        <taxon>Actinomycetota</taxon>
        <taxon>Actinomycetes</taxon>
        <taxon>Micrococcales</taxon>
        <taxon>Microbacteriaceae</taxon>
        <taxon>Microbacterium</taxon>
    </lineage>
</organism>